<reference evidence="9 10" key="1">
    <citation type="submission" date="2023-03" db="EMBL/GenBank/DDBJ databases">
        <title>Genome sequence of Lichtheimia ornata CBS 291.66.</title>
        <authorList>
            <person name="Mohabir J.T."/>
            <person name="Shea T.P."/>
            <person name="Kurbessoian T."/>
            <person name="Berby B."/>
            <person name="Fontaine J."/>
            <person name="Livny J."/>
            <person name="Gnirke A."/>
            <person name="Stajich J.E."/>
            <person name="Cuomo C.A."/>
        </authorList>
    </citation>
    <scope>NUCLEOTIDE SEQUENCE [LARGE SCALE GENOMIC DNA]</scope>
    <source>
        <strain evidence="9">CBS 291.66</strain>
    </source>
</reference>
<keyword evidence="2" id="KW-0813">Transport</keyword>
<evidence type="ECO:0000256" key="6">
    <source>
        <dbReference type="SAM" id="MobiDB-lite"/>
    </source>
</evidence>
<feature type="transmembrane region" description="Helical" evidence="7">
    <location>
        <begin position="202"/>
        <end position="221"/>
    </location>
</feature>
<dbReference type="PROSITE" id="PS50850">
    <property type="entry name" value="MFS"/>
    <property type="match status" value="1"/>
</dbReference>
<feature type="domain" description="Major facilitator superfamily (MFS) profile" evidence="8">
    <location>
        <begin position="111"/>
        <end position="523"/>
    </location>
</feature>
<keyword evidence="10" id="KW-1185">Reference proteome</keyword>
<organism evidence="9 10">
    <name type="scientific">Lichtheimia ornata</name>
    <dbReference type="NCBI Taxonomy" id="688661"/>
    <lineage>
        <taxon>Eukaryota</taxon>
        <taxon>Fungi</taxon>
        <taxon>Fungi incertae sedis</taxon>
        <taxon>Mucoromycota</taxon>
        <taxon>Mucoromycotina</taxon>
        <taxon>Mucoromycetes</taxon>
        <taxon>Mucorales</taxon>
        <taxon>Lichtheimiaceae</taxon>
        <taxon>Lichtheimia</taxon>
    </lineage>
</organism>
<feature type="transmembrane region" description="Helical" evidence="7">
    <location>
        <begin position="269"/>
        <end position="293"/>
    </location>
</feature>
<protein>
    <recommendedName>
        <fullName evidence="8">Major facilitator superfamily (MFS) profile domain-containing protein</fullName>
    </recommendedName>
</protein>
<dbReference type="InterPro" id="IPR020846">
    <property type="entry name" value="MFS_dom"/>
</dbReference>
<keyword evidence="5 7" id="KW-0472">Membrane</keyword>
<comment type="subcellular location">
    <subcellularLocation>
        <location evidence="1">Membrane</location>
        <topology evidence="1">Multi-pass membrane protein</topology>
    </subcellularLocation>
</comment>
<keyword evidence="3 7" id="KW-0812">Transmembrane</keyword>
<dbReference type="GO" id="GO:0016020">
    <property type="term" value="C:membrane"/>
    <property type="evidence" value="ECO:0007669"/>
    <property type="project" value="UniProtKB-SubCell"/>
</dbReference>
<keyword evidence="4 7" id="KW-1133">Transmembrane helix</keyword>
<evidence type="ECO:0000256" key="2">
    <source>
        <dbReference type="ARBA" id="ARBA00022448"/>
    </source>
</evidence>
<dbReference type="InterPro" id="IPR011701">
    <property type="entry name" value="MFS"/>
</dbReference>
<dbReference type="PANTHER" id="PTHR43791:SF36">
    <property type="entry name" value="TRANSPORTER, PUTATIVE (AFU_ORTHOLOGUE AFUA_6G08340)-RELATED"/>
    <property type="match status" value="1"/>
</dbReference>
<feature type="transmembrane region" description="Helical" evidence="7">
    <location>
        <begin position="499"/>
        <end position="518"/>
    </location>
</feature>
<feature type="transmembrane region" description="Helical" evidence="7">
    <location>
        <begin position="406"/>
        <end position="424"/>
    </location>
</feature>
<dbReference type="GO" id="GO:0022857">
    <property type="term" value="F:transmembrane transporter activity"/>
    <property type="evidence" value="ECO:0007669"/>
    <property type="project" value="InterPro"/>
</dbReference>
<dbReference type="GeneID" id="83212940"/>
<dbReference type="FunFam" id="1.20.1250.20:FF:000018">
    <property type="entry name" value="MFS transporter permease"/>
    <property type="match status" value="1"/>
</dbReference>
<evidence type="ECO:0000313" key="9">
    <source>
        <dbReference type="EMBL" id="KAJ8658802.1"/>
    </source>
</evidence>
<accession>A0AAD7V671</accession>
<dbReference type="PANTHER" id="PTHR43791">
    <property type="entry name" value="PERMEASE-RELATED"/>
    <property type="match status" value="1"/>
</dbReference>
<feature type="region of interest" description="Disordered" evidence="6">
    <location>
        <begin position="65"/>
        <end position="91"/>
    </location>
</feature>
<feature type="transmembrane region" description="Helical" evidence="7">
    <location>
        <begin position="341"/>
        <end position="365"/>
    </location>
</feature>
<feature type="transmembrane region" description="Helical" evidence="7">
    <location>
        <begin position="377"/>
        <end position="397"/>
    </location>
</feature>
<feature type="transmembrane region" description="Helical" evidence="7">
    <location>
        <begin position="144"/>
        <end position="165"/>
    </location>
</feature>
<evidence type="ECO:0000256" key="3">
    <source>
        <dbReference type="ARBA" id="ARBA00022692"/>
    </source>
</evidence>
<evidence type="ECO:0000256" key="4">
    <source>
        <dbReference type="ARBA" id="ARBA00022989"/>
    </source>
</evidence>
<proteinExistence type="predicted"/>
<dbReference type="AlphaFoldDB" id="A0AAD7V671"/>
<comment type="caution">
    <text evidence="9">The sequence shown here is derived from an EMBL/GenBank/DDBJ whole genome shotgun (WGS) entry which is preliminary data.</text>
</comment>
<dbReference type="RefSeq" id="XP_058343715.1">
    <property type="nucleotide sequence ID" value="XM_058485568.1"/>
</dbReference>
<dbReference type="InterPro" id="IPR036259">
    <property type="entry name" value="MFS_trans_sf"/>
</dbReference>
<sequence>MDFSSNHHLDAPSTLSSDNSSLGAISYTHHQRNGSGHTTLNAQESCISSTKTLEANDDALLHKVELNDDEKHPRKYDDNDDSTMHADDTTITKTYTPEEEKQLVRKLDLRIIPLFCAFYFVDFLDRSNIGNATIAGLQKDLDMTGPQLSTAISAFFITFILFQVPSNIVIKRLGARWWLSIIMLTWGLVTLSMALANNFASLLIARLLLGAAESGFAPGILYQMSRIYKPQELGFRVAIMLCMAAISGIVSGPLAYASTSMEGVLGLHGWQYLFILEGAPTVLLALLGFYLIFDNVDDVKWLTAEQKAVQKARMLEVMEENSKDPITWKTIRTVLLDYKTWLFSVVFMLTSINLTSLNVFGPVLIDGFGFPVLQAQLLTTPPCVVAAVAVLVCGFVVDRLKNQRTLLVSSGSSVVAIGYLMLLLQQGRWFSYAGTFVIATGVGMEAPIGVSWSAINYHDLTVRAVGVAIVNMMGNLGSVGASFLYTIPGDPNHVFGNSFNLTCGVLCAIISALTGLLLRRQNKHREPHLKYFY</sequence>
<dbReference type="Gene3D" id="1.20.1250.20">
    <property type="entry name" value="MFS general substrate transporter like domains"/>
    <property type="match status" value="2"/>
</dbReference>
<name>A0AAD7V671_9FUNG</name>
<dbReference type="SUPFAM" id="SSF103473">
    <property type="entry name" value="MFS general substrate transporter"/>
    <property type="match status" value="1"/>
</dbReference>
<feature type="transmembrane region" description="Helical" evidence="7">
    <location>
        <begin position="177"/>
        <end position="196"/>
    </location>
</feature>
<evidence type="ECO:0000256" key="7">
    <source>
        <dbReference type="SAM" id="Phobius"/>
    </source>
</evidence>
<dbReference type="Proteomes" id="UP001234581">
    <property type="component" value="Unassembled WGS sequence"/>
</dbReference>
<evidence type="ECO:0000256" key="5">
    <source>
        <dbReference type="ARBA" id="ARBA00023136"/>
    </source>
</evidence>
<evidence type="ECO:0000259" key="8">
    <source>
        <dbReference type="PROSITE" id="PS50850"/>
    </source>
</evidence>
<feature type="transmembrane region" description="Helical" evidence="7">
    <location>
        <begin position="233"/>
        <end position="257"/>
    </location>
</feature>
<dbReference type="EMBL" id="JARTCD010000022">
    <property type="protein sequence ID" value="KAJ8658802.1"/>
    <property type="molecule type" value="Genomic_DNA"/>
</dbReference>
<evidence type="ECO:0000313" key="10">
    <source>
        <dbReference type="Proteomes" id="UP001234581"/>
    </source>
</evidence>
<evidence type="ECO:0000256" key="1">
    <source>
        <dbReference type="ARBA" id="ARBA00004141"/>
    </source>
</evidence>
<feature type="transmembrane region" description="Helical" evidence="7">
    <location>
        <begin position="430"/>
        <end position="452"/>
    </location>
</feature>
<dbReference type="Pfam" id="PF07690">
    <property type="entry name" value="MFS_1"/>
    <property type="match status" value="1"/>
</dbReference>
<gene>
    <name evidence="9" type="ORF">O0I10_005528</name>
</gene>
<feature type="transmembrane region" description="Helical" evidence="7">
    <location>
        <begin position="464"/>
        <end position="487"/>
    </location>
</feature>